<dbReference type="EMBL" id="AM406670">
    <property type="protein sequence ID" value="CAL93582.1"/>
    <property type="molecule type" value="Genomic_DNA"/>
</dbReference>
<keyword evidence="3" id="KW-0328">Glycosyltransferase</keyword>
<dbReference type="SUPFAM" id="SSF53756">
    <property type="entry name" value="UDP-Glycosyltransferase/glycogen phosphorylase"/>
    <property type="match status" value="1"/>
</dbReference>
<dbReference type="STRING" id="62928.azo0965"/>
<dbReference type="Pfam" id="PF00534">
    <property type="entry name" value="Glycos_transf_1"/>
    <property type="match status" value="1"/>
</dbReference>
<dbReference type="Proteomes" id="UP000002588">
    <property type="component" value="Chromosome"/>
</dbReference>
<evidence type="ECO:0000259" key="1">
    <source>
        <dbReference type="Pfam" id="PF00534"/>
    </source>
</evidence>
<organism evidence="3 4">
    <name type="scientific">Azoarcus sp. (strain BH72)</name>
    <dbReference type="NCBI Taxonomy" id="418699"/>
    <lineage>
        <taxon>Bacteria</taxon>
        <taxon>Pseudomonadati</taxon>
        <taxon>Pseudomonadota</taxon>
        <taxon>Betaproteobacteria</taxon>
        <taxon>Rhodocyclales</taxon>
        <taxon>Zoogloeaceae</taxon>
        <taxon>Azoarcus</taxon>
    </lineage>
</organism>
<dbReference type="AlphaFoldDB" id="A1K427"/>
<name>A1K427_AZOSB</name>
<gene>
    <name evidence="3" type="ordered locus">azo0965</name>
</gene>
<dbReference type="HOGENOM" id="CLU_009583_2_0_4"/>
<sequence length="407" mass="45291">MNILMVSDVYFPRVNGVSTSIETFRRSLHQQGVRSTLIAPAYPGGGADDDGVLRIPSRFVPLDPEDRMMRSGHIAARADELAGEGFDLIHIHTPFVAHYAGLALARKLRLPCVATYHTFFEEYLFHYVPTLPRSWLRALARRFSRTQCNALHAVIVPSRAMAAALLDYGVERPLEILPTGIPPDQFQGGDGRFFRSRYEIPADARLLLFVGRVAHEKNIGFLIEMIDHLRHTEPRALLLITGEGPALATLRNAVAQRGLERHVRFLGYLDRHSELHDCYRAADLFVFASRTETQGLVLLEAMALGTPVVALAQMGTCDILEGETGCRIGPDDPAAFAALVASLLSRPELLERLAEEARQRARHWHADDIAARLVRLYARWIDASGSPRRVPELTAGSAGRRRLTSRS</sequence>
<dbReference type="InterPro" id="IPR001296">
    <property type="entry name" value="Glyco_trans_1"/>
</dbReference>
<keyword evidence="3" id="KW-0808">Transferase</keyword>
<evidence type="ECO:0000313" key="3">
    <source>
        <dbReference type="EMBL" id="CAL93582.1"/>
    </source>
</evidence>
<dbReference type="GO" id="GO:0016757">
    <property type="term" value="F:glycosyltransferase activity"/>
    <property type="evidence" value="ECO:0007669"/>
    <property type="project" value="UniProtKB-KW"/>
</dbReference>
<dbReference type="RefSeq" id="WP_011764699.1">
    <property type="nucleotide sequence ID" value="NC_008702.1"/>
</dbReference>
<protein>
    <submittedName>
        <fullName evidence="3">Glycosyltransferase</fullName>
        <ecNumber evidence="3">2.4.-.-</ecNumber>
    </submittedName>
</protein>
<dbReference type="EC" id="2.4.-.-" evidence="3"/>
<evidence type="ECO:0000313" key="4">
    <source>
        <dbReference type="Proteomes" id="UP000002588"/>
    </source>
</evidence>
<dbReference type="eggNOG" id="COG0438">
    <property type="taxonomic scope" value="Bacteria"/>
</dbReference>
<dbReference type="InterPro" id="IPR050194">
    <property type="entry name" value="Glycosyltransferase_grp1"/>
</dbReference>
<dbReference type="PANTHER" id="PTHR45947:SF3">
    <property type="entry name" value="SULFOQUINOVOSYL TRANSFERASE SQD2"/>
    <property type="match status" value="1"/>
</dbReference>
<keyword evidence="4" id="KW-1185">Reference proteome</keyword>
<dbReference type="KEGG" id="azo:azo0965"/>
<reference evidence="3 4" key="1">
    <citation type="journal article" date="2006" name="Nat. Biotechnol.">
        <title>Complete genome of the mutualistic, N2-fixing grass endophyte Azoarcus sp. strain BH72.</title>
        <authorList>
            <person name="Krause A."/>
            <person name="Ramakumar A."/>
            <person name="Bartels D."/>
            <person name="Battistoni F."/>
            <person name="Bekel T."/>
            <person name="Boch J."/>
            <person name="Boehm M."/>
            <person name="Friedrich F."/>
            <person name="Hurek T."/>
            <person name="Krause L."/>
            <person name="Linke B."/>
            <person name="McHardy A.C."/>
            <person name="Sarkar A."/>
            <person name="Schneiker S."/>
            <person name="Syed A.A."/>
            <person name="Thauer R."/>
            <person name="Vorhoelter F.-J."/>
            <person name="Weidner S."/>
            <person name="Puehler A."/>
            <person name="Reinhold-Hurek B."/>
            <person name="Kaiser O."/>
            <person name="Goesmann A."/>
        </authorList>
    </citation>
    <scope>NUCLEOTIDE SEQUENCE [LARGE SCALE GENOMIC DNA]</scope>
    <source>
        <strain evidence="3 4">BH72</strain>
    </source>
</reference>
<dbReference type="PANTHER" id="PTHR45947">
    <property type="entry name" value="SULFOQUINOVOSYL TRANSFERASE SQD2"/>
    <property type="match status" value="1"/>
</dbReference>
<dbReference type="InterPro" id="IPR028098">
    <property type="entry name" value="Glyco_trans_4-like_N"/>
</dbReference>
<dbReference type="Pfam" id="PF13439">
    <property type="entry name" value="Glyco_transf_4"/>
    <property type="match status" value="1"/>
</dbReference>
<accession>A1K427</accession>
<proteinExistence type="predicted"/>
<dbReference type="Gene3D" id="3.40.50.2000">
    <property type="entry name" value="Glycogen Phosphorylase B"/>
    <property type="match status" value="2"/>
</dbReference>
<dbReference type="CAZy" id="GT4">
    <property type="family name" value="Glycosyltransferase Family 4"/>
</dbReference>
<evidence type="ECO:0000259" key="2">
    <source>
        <dbReference type="Pfam" id="PF13439"/>
    </source>
</evidence>
<feature type="domain" description="Glycosyl transferase family 1" evidence="1">
    <location>
        <begin position="194"/>
        <end position="360"/>
    </location>
</feature>
<feature type="domain" description="Glycosyltransferase subfamily 4-like N-terminal" evidence="2">
    <location>
        <begin position="14"/>
        <end position="184"/>
    </location>
</feature>